<evidence type="ECO:0000256" key="2">
    <source>
        <dbReference type="ARBA" id="ARBA00022801"/>
    </source>
</evidence>
<dbReference type="Pfam" id="PF00293">
    <property type="entry name" value="NUDIX"/>
    <property type="match status" value="1"/>
</dbReference>
<evidence type="ECO:0000313" key="4">
    <source>
        <dbReference type="EMBL" id="SFL30162.1"/>
    </source>
</evidence>
<dbReference type="InterPro" id="IPR000086">
    <property type="entry name" value="NUDIX_hydrolase_dom"/>
</dbReference>
<accession>A0A1I4GJD8</accession>
<dbReference type="STRING" id="582667.SAMN05192568_100348"/>
<name>A0A1I4GJD8_9HYPH</name>
<feature type="domain" description="Nudix hydrolase" evidence="3">
    <location>
        <begin position="4"/>
        <end position="135"/>
    </location>
</feature>
<dbReference type="PANTHER" id="PTHR43046">
    <property type="entry name" value="GDP-MANNOSE MANNOSYL HYDROLASE"/>
    <property type="match status" value="1"/>
</dbReference>
<gene>
    <name evidence="4" type="ORF">SAMN05192568_100348</name>
</gene>
<organism evidence="4 5">
    <name type="scientific">Methylobacterium pseudosasicola</name>
    <dbReference type="NCBI Taxonomy" id="582667"/>
    <lineage>
        <taxon>Bacteria</taxon>
        <taxon>Pseudomonadati</taxon>
        <taxon>Pseudomonadota</taxon>
        <taxon>Alphaproteobacteria</taxon>
        <taxon>Hyphomicrobiales</taxon>
        <taxon>Methylobacteriaceae</taxon>
        <taxon>Methylobacterium</taxon>
    </lineage>
</organism>
<dbReference type="PROSITE" id="PS51462">
    <property type="entry name" value="NUDIX"/>
    <property type="match status" value="1"/>
</dbReference>
<dbReference type="InterPro" id="IPR015797">
    <property type="entry name" value="NUDIX_hydrolase-like_dom_sf"/>
</dbReference>
<proteinExistence type="predicted"/>
<dbReference type="GO" id="GO:0016787">
    <property type="term" value="F:hydrolase activity"/>
    <property type="evidence" value="ECO:0007669"/>
    <property type="project" value="UniProtKB-KW"/>
</dbReference>
<dbReference type="Gene3D" id="3.90.79.10">
    <property type="entry name" value="Nucleoside Triphosphate Pyrophosphohydrolase"/>
    <property type="match status" value="1"/>
</dbReference>
<dbReference type="SUPFAM" id="SSF55811">
    <property type="entry name" value="Nudix"/>
    <property type="match status" value="1"/>
</dbReference>
<evidence type="ECO:0000313" key="5">
    <source>
        <dbReference type="Proteomes" id="UP000199048"/>
    </source>
</evidence>
<dbReference type="PROSITE" id="PS00893">
    <property type="entry name" value="NUDIX_BOX"/>
    <property type="match status" value="1"/>
</dbReference>
<dbReference type="InterPro" id="IPR020084">
    <property type="entry name" value="NUDIX_hydrolase_CS"/>
</dbReference>
<dbReference type="AlphaFoldDB" id="A0A1I4GJD8"/>
<evidence type="ECO:0000259" key="3">
    <source>
        <dbReference type="PROSITE" id="PS51462"/>
    </source>
</evidence>
<dbReference type="RefSeq" id="WP_092037452.1">
    <property type="nucleotide sequence ID" value="NZ_FOTK01000003.1"/>
</dbReference>
<reference evidence="5" key="1">
    <citation type="submission" date="2016-10" db="EMBL/GenBank/DDBJ databases">
        <authorList>
            <person name="Varghese N."/>
            <person name="Submissions S."/>
        </authorList>
    </citation>
    <scope>NUCLEOTIDE SEQUENCE [LARGE SCALE GENOMIC DNA]</scope>
    <source>
        <strain evidence="5">BL36</strain>
    </source>
</reference>
<dbReference type="EMBL" id="FOTK01000003">
    <property type="protein sequence ID" value="SFL30162.1"/>
    <property type="molecule type" value="Genomic_DNA"/>
</dbReference>
<keyword evidence="5" id="KW-1185">Reference proteome</keyword>
<sequence length="137" mass="14824">MQVEPRVGCGAAIVVDGSILLLRRRTEPEAGYWGLAGGKVDLFEPVADAVKREVAEELGIGIEPVTLLCVVDHIDRKAGIHWVAPVYRVDAYSGVPRLVEPDKHDGLDWFALEAPPEPLTLAAKTAIALIRQGHTRG</sequence>
<dbReference type="Proteomes" id="UP000199048">
    <property type="component" value="Unassembled WGS sequence"/>
</dbReference>
<evidence type="ECO:0000256" key="1">
    <source>
        <dbReference type="ARBA" id="ARBA00001946"/>
    </source>
</evidence>
<protein>
    <submittedName>
        <fullName evidence="4">ADP-ribose pyrophosphatase YjhB, NUDIX family</fullName>
    </submittedName>
</protein>
<keyword evidence="2" id="KW-0378">Hydrolase</keyword>
<dbReference type="OrthoDB" id="9761969at2"/>
<comment type="cofactor">
    <cofactor evidence="1">
        <name>Mg(2+)</name>
        <dbReference type="ChEBI" id="CHEBI:18420"/>
    </cofactor>
</comment>
<dbReference type="PANTHER" id="PTHR43046:SF14">
    <property type="entry name" value="MUTT_NUDIX FAMILY PROTEIN"/>
    <property type="match status" value="1"/>
</dbReference>